<evidence type="ECO:0000256" key="3">
    <source>
        <dbReference type="ARBA" id="ARBA00022475"/>
    </source>
</evidence>
<dbReference type="CDD" id="cd06261">
    <property type="entry name" value="TM_PBP2"/>
    <property type="match status" value="1"/>
</dbReference>
<dbReference type="OrthoDB" id="9805855at2"/>
<dbReference type="STRING" id="108015.GA0061099_10494"/>
<dbReference type="EMBL" id="LJYF01000029">
    <property type="protein sequence ID" value="KRP93760.1"/>
    <property type="molecule type" value="Genomic_DNA"/>
</dbReference>
<keyword evidence="5 7" id="KW-1133">Transmembrane helix</keyword>
<dbReference type="InterPro" id="IPR035906">
    <property type="entry name" value="MetI-like_sf"/>
</dbReference>
<dbReference type="GO" id="GO:0071916">
    <property type="term" value="F:dipeptide transmembrane transporter activity"/>
    <property type="evidence" value="ECO:0007669"/>
    <property type="project" value="TreeGrafter"/>
</dbReference>
<evidence type="ECO:0000256" key="2">
    <source>
        <dbReference type="ARBA" id="ARBA00022448"/>
    </source>
</evidence>
<dbReference type="Proteomes" id="UP000051380">
    <property type="component" value="Unassembled WGS sequence"/>
</dbReference>
<comment type="subcellular location">
    <subcellularLocation>
        <location evidence="1 7">Cell membrane</location>
        <topology evidence="1 7">Multi-pass membrane protein</topology>
    </subcellularLocation>
</comment>
<dbReference type="SUPFAM" id="SSF161098">
    <property type="entry name" value="MetI-like"/>
    <property type="match status" value="1"/>
</dbReference>
<evidence type="ECO:0000313" key="10">
    <source>
        <dbReference type="Proteomes" id="UP000051380"/>
    </source>
</evidence>
<proteinExistence type="inferred from homology"/>
<accession>A0A0R3C7V8</accession>
<evidence type="ECO:0000256" key="4">
    <source>
        <dbReference type="ARBA" id="ARBA00022692"/>
    </source>
</evidence>
<evidence type="ECO:0000256" key="5">
    <source>
        <dbReference type="ARBA" id="ARBA00022989"/>
    </source>
</evidence>
<organism evidence="9 10">
    <name type="scientific">Bradyrhizobium yuanmingense</name>
    <dbReference type="NCBI Taxonomy" id="108015"/>
    <lineage>
        <taxon>Bacteria</taxon>
        <taxon>Pseudomonadati</taxon>
        <taxon>Pseudomonadota</taxon>
        <taxon>Alphaproteobacteria</taxon>
        <taxon>Hyphomicrobiales</taxon>
        <taxon>Nitrobacteraceae</taxon>
        <taxon>Bradyrhizobium</taxon>
    </lineage>
</organism>
<evidence type="ECO:0000259" key="8">
    <source>
        <dbReference type="PROSITE" id="PS50928"/>
    </source>
</evidence>
<evidence type="ECO:0000256" key="7">
    <source>
        <dbReference type="RuleBase" id="RU363032"/>
    </source>
</evidence>
<dbReference type="GO" id="GO:0005886">
    <property type="term" value="C:plasma membrane"/>
    <property type="evidence" value="ECO:0007669"/>
    <property type="project" value="UniProtKB-SubCell"/>
</dbReference>
<dbReference type="PANTHER" id="PTHR43163">
    <property type="entry name" value="DIPEPTIDE TRANSPORT SYSTEM PERMEASE PROTEIN DPPB-RELATED"/>
    <property type="match status" value="1"/>
</dbReference>
<keyword evidence="2 7" id="KW-0813">Transport</keyword>
<dbReference type="AlphaFoldDB" id="A0A0R3C7V8"/>
<dbReference type="Pfam" id="PF00528">
    <property type="entry name" value="BPD_transp_1"/>
    <property type="match status" value="1"/>
</dbReference>
<keyword evidence="4 7" id="KW-0812">Transmembrane</keyword>
<dbReference type="PANTHER" id="PTHR43163:SF6">
    <property type="entry name" value="DIPEPTIDE TRANSPORT SYSTEM PERMEASE PROTEIN DPPB-RELATED"/>
    <property type="match status" value="1"/>
</dbReference>
<reference evidence="9 10" key="1">
    <citation type="submission" date="2015-09" db="EMBL/GenBank/DDBJ databases">
        <title>Draft Genome Sequence of the Strain BR 3267 (Bradyrhizobium yuanmingense) recommended as inoculant for cowpea in Brazil.</title>
        <authorList>
            <person name="Simoes-Araujo J.L."/>
            <person name="Zilli J.E."/>
        </authorList>
    </citation>
    <scope>NUCLEOTIDE SEQUENCE [LARGE SCALE GENOMIC DNA]</scope>
    <source>
        <strain evidence="9 10">BR3267</strain>
    </source>
</reference>
<comment type="caution">
    <text evidence="9">The sequence shown here is derived from an EMBL/GenBank/DDBJ whole genome shotgun (WGS) entry which is preliminary data.</text>
</comment>
<dbReference type="PROSITE" id="PS50928">
    <property type="entry name" value="ABC_TM1"/>
    <property type="match status" value="1"/>
</dbReference>
<name>A0A0R3C7V8_9BRAD</name>
<feature type="transmembrane region" description="Helical" evidence="7">
    <location>
        <begin position="123"/>
        <end position="145"/>
    </location>
</feature>
<sequence length="329" mass="34990">MTLISAVGNDAMRIVAHQPVVWAARRILSGVVVVWAAATFAFLIQCVLPGDRAQIIINVTSGNVGPASAAELAAINSKYGFDQPLAVQYGSYILQILHGDLGESYQQHRPVAAIIAEQIGPTIALAIAALVTAWFIAILTTLFIAGRDNTWSKLLNDTQVFLATVPPYWLATILLVLFAVKLRIFPVIGGNSPIGLVLPTLALALELSGFFGQVVQNEFTRVLEQPFVTSARARGMSDFGVRLRHVLRHAALPGITLSGWALGKLLSGAILIEVVFARQGLGGVLVAATSSRDVPIVSGAVLISAGLFVLVSAIADLTYRLVDPRIKLT</sequence>
<gene>
    <name evidence="9" type="ORF">AOQ72_20900</name>
</gene>
<dbReference type="InterPro" id="IPR045621">
    <property type="entry name" value="BPD_transp_1_N"/>
</dbReference>
<protein>
    <submittedName>
        <fullName evidence="9">ABC transporter permease</fullName>
    </submittedName>
</protein>
<dbReference type="Gene3D" id="1.10.3720.10">
    <property type="entry name" value="MetI-like"/>
    <property type="match status" value="1"/>
</dbReference>
<keyword evidence="6 7" id="KW-0472">Membrane</keyword>
<evidence type="ECO:0000313" key="9">
    <source>
        <dbReference type="EMBL" id="KRP93760.1"/>
    </source>
</evidence>
<dbReference type="Pfam" id="PF19300">
    <property type="entry name" value="BPD_transp_1_N"/>
    <property type="match status" value="1"/>
</dbReference>
<evidence type="ECO:0000256" key="1">
    <source>
        <dbReference type="ARBA" id="ARBA00004651"/>
    </source>
</evidence>
<comment type="similarity">
    <text evidence="7">Belongs to the binding-protein-dependent transport system permease family.</text>
</comment>
<feature type="transmembrane region" description="Helical" evidence="7">
    <location>
        <begin position="296"/>
        <end position="319"/>
    </location>
</feature>
<feature type="transmembrane region" description="Helical" evidence="7">
    <location>
        <begin position="160"/>
        <end position="180"/>
    </location>
</feature>
<feature type="transmembrane region" description="Helical" evidence="7">
    <location>
        <begin position="27"/>
        <end position="48"/>
    </location>
</feature>
<dbReference type="InterPro" id="IPR000515">
    <property type="entry name" value="MetI-like"/>
</dbReference>
<feature type="domain" description="ABC transmembrane type-1" evidence="8">
    <location>
        <begin position="119"/>
        <end position="319"/>
    </location>
</feature>
<evidence type="ECO:0000256" key="6">
    <source>
        <dbReference type="ARBA" id="ARBA00023136"/>
    </source>
</evidence>
<keyword evidence="3" id="KW-1003">Cell membrane</keyword>
<feature type="transmembrane region" description="Helical" evidence="7">
    <location>
        <begin position="250"/>
        <end position="276"/>
    </location>
</feature>